<dbReference type="InterPro" id="IPR025346">
    <property type="entry name" value="DUF4250"/>
</dbReference>
<protein>
    <recommendedName>
        <fullName evidence="2">DUF4250 domain-containing protein</fullName>
    </recommendedName>
</protein>
<organism evidence="1">
    <name type="scientific">gut metagenome</name>
    <dbReference type="NCBI Taxonomy" id="749906"/>
    <lineage>
        <taxon>unclassified sequences</taxon>
        <taxon>metagenomes</taxon>
        <taxon>organismal metagenomes</taxon>
    </lineage>
</organism>
<dbReference type="Pfam" id="PF14056">
    <property type="entry name" value="DUF4250"/>
    <property type="match status" value="1"/>
</dbReference>
<evidence type="ECO:0000313" key="1">
    <source>
        <dbReference type="EMBL" id="EJX00512.1"/>
    </source>
</evidence>
<sequence length="51" mass="6095">MMLYSTINMKLRDQYTSLDELCSAMDLQRAEIEAQLAAVGFEYNREQNRFW</sequence>
<evidence type="ECO:0008006" key="2">
    <source>
        <dbReference type="Google" id="ProtNLM"/>
    </source>
</evidence>
<accession>J9FZT6</accession>
<comment type="caution">
    <text evidence="1">The sequence shown here is derived from an EMBL/GenBank/DDBJ whole genome shotgun (WGS) entry which is preliminary data.</text>
</comment>
<dbReference type="AlphaFoldDB" id="J9FZT6"/>
<dbReference type="EMBL" id="AMCI01003338">
    <property type="protein sequence ID" value="EJX00512.1"/>
    <property type="molecule type" value="Genomic_DNA"/>
</dbReference>
<gene>
    <name evidence="1" type="ORF">EVA_11383</name>
</gene>
<name>J9FZT6_9ZZZZ</name>
<reference evidence="1" key="1">
    <citation type="journal article" date="2012" name="PLoS ONE">
        <title>Gene sets for utilization of primary and secondary nutrition supplies in the distal gut of endangered iberian lynx.</title>
        <authorList>
            <person name="Alcaide M."/>
            <person name="Messina E."/>
            <person name="Richter M."/>
            <person name="Bargiela R."/>
            <person name="Peplies J."/>
            <person name="Huws S.A."/>
            <person name="Newbold C.J."/>
            <person name="Golyshin P.N."/>
            <person name="Simon M.A."/>
            <person name="Lopez G."/>
            <person name="Yakimov M.M."/>
            <person name="Ferrer M."/>
        </authorList>
    </citation>
    <scope>NUCLEOTIDE SEQUENCE</scope>
</reference>
<proteinExistence type="predicted"/>